<dbReference type="PANTHER" id="PTHR43798">
    <property type="entry name" value="MONOACYLGLYCEROL LIPASE"/>
    <property type="match status" value="1"/>
</dbReference>
<dbReference type="InterPro" id="IPR050266">
    <property type="entry name" value="AB_hydrolase_sf"/>
</dbReference>
<dbReference type="EMBL" id="JBHSQH010000001">
    <property type="protein sequence ID" value="MFC5973289.1"/>
    <property type="molecule type" value="Genomic_DNA"/>
</dbReference>
<evidence type="ECO:0000259" key="1">
    <source>
        <dbReference type="Pfam" id="PF00561"/>
    </source>
</evidence>
<protein>
    <submittedName>
        <fullName evidence="2">Alpha/beta fold hydrolase</fullName>
    </submittedName>
</protein>
<dbReference type="AlphaFoldDB" id="A0ABD5RSI9"/>
<evidence type="ECO:0000313" key="2">
    <source>
        <dbReference type="EMBL" id="MFC5973289.1"/>
    </source>
</evidence>
<proteinExistence type="predicted"/>
<dbReference type="PRINTS" id="PR00111">
    <property type="entry name" value="ABHYDROLASE"/>
</dbReference>
<dbReference type="InterPro" id="IPR000073">
    <property type="entry name" value="AB_hydrolase_1"/>
</dbReference>
<dbReference type="Pfam" id="PF00561">
    <property type="entry name" value="Abhydrolase_1"/>
    <property type="match status" value="1"/>
</dbReference>
<dbReference type="RefSeq" id="WP_247417660.1">
    <property type="nucleotide sequence ID" value="NZ_JALLGW010000001.1"/>
</dbReference>
<reference evidence="2 3" key="1">
    <citation type="journal article" date="2019" name="Int. J. Syst. Evol. Microbiol.">
        <title>The Global Catalogue of Microorganisms (GCM) 10K type strain sequencing project: providing services to taxonomists for standard genome sequencing and annotation.</title>
        <authorList>
            <consortium name="The Broad Institute Genomics Platform"/>
            <consortium name="The Broad Institute Genome Sequencing Center for Infectious Disease"/>
            <person name="Wu L."/>
            <person name="Ma J."/>
        </authorList>
    </citation>
    <scope>NUCLEOTIDE SEQUENCE [LARGE SCALE GENOMIC DNA]</scope>
    <source>
        <strain evidence="2 3">CGMCC 1.12543</strain>
    </source>
</reference>
<dbReference type="Gene3D" id="3.40.50.1820">
    <property type="entry name" value="alpha/beta hydrolase"/>
    <property type="match status" value="1"/>
</dbReference>
<keyword evidence="3" id="KW-1185">Reference proteome</keyword>
<organism evidence="2 3">
    <name type="scientific">Halomarina salina</name>
    <dbReference type="NCBI Taxonomy" id="1872699"/>
    <lineage>
        <taxon>Archaea</taxon>
        <taxon>Methanobacteriati</taxon>
        <taxon>Methanobacteriota</taxon>
        <taxon>Stenosarchaea group</taxon>
        <taxon>Halobacteria</taxon>
        <taxon>Halobacteriales</taxon>
        <taxon>Natronomonadaceae</taxon>
        <taxon>Halomarina</taxon>
    </lineage>
</organism>
<feature type="domain" description="AB hydrolase-1" evidence="1">
    <location>
        <begin position="32"/>
        <end position="282"/>
    </location>
</feature>
<dbReference type="GO" id="GO:0016787">
    <property type="term" value="F:hydrolase activity"/>
    <property type="evidence" value="ECO:0007669"/>
    <property type="project" value="UniProtKB-KW"/>
</dbReference>
<dbReference type="SUPFAM" id="SSF53474">
    <property type="entry name" value="alpha/beta-Hydrolases"/>
    <property type="match status" value="1"/>
</dbReference>
<accession>A0ABD5RSI9</accession>
<keyword evidence="2" id="KW-0378">Hydrolase</keyword>
<comment type="caution">
    <text evidence="2">The sequence shown here is derived from an EMBL/GenBank/DDBJ whole genome shotgun (WGS) entry which is preliminary data.</text>
</comment>
<evidence type="ECO:0000313" key="3">
    <source>
        <dbReference type="Proteomes" id="UP001596099"/>
    </source>
</evidence>
<gene>
    <name evidence="2" type="ORF">ACFPYI_18315</name>
</gene>
<dbReference type="InterPro" id="IPR029058">
    <property type="entry name" value="AB_hydrolase_fold"/>
</dbReference>
<sequence length="308" mass="34066">MPVAAVPDLSVESVDLPTGETVTYRHREGEIPLLLLHGNMTSSKHWDLVLDAIDERFDCYAMDMRGFGGSTYETPVESLADFAEDVGPFADSVGLDSFHLWGWSTGGGVAMAFAARHPERVRRLVLMASVGTRGYPMYRTDEQGTPTDEPLTTREDIAAAPALVPLLQAHETEDRETFKAVWNQLIYTDEQPEEDLYDDYVDDMLTQRNLVDVYHALAHFNVSDEANDYGEGSGRAADITHPTLVVHGDRDLVIPREMVEQTVDDLPNAEFVELSDCGHSPPVDALGDLLAVAEPFLLEEVEADVESE</sequence>
<dbReference type="Proteomes" id="UP001596099">
    <property type="component" value="Unassembled WGS sequence"/>
</dbReference>
<name>A0ABD5RSI9_9EURY</name>